<name>A0A024S9F3_HYPJR</name>
<dbReference type="AlphaFoldDB" id="A0A024S9F3"/>
<dbReference type="Proteomes" id="UP000024376">
    <property type="component" value="Unassembled WGS sequence"/>
</dbReference>
<sequence length="56" mass="5991">MLSRASPLCARCCGWIARLSRASKTRQPQRRRGNGLIIVAGSRGSCLSSGENTQAT</sequence>
<evidence type="ECO:0000313" key="2">
    <source>
        <dbReference type="Proteomes" id="UP000024376"/>
    </source>
</evidence>
<proteinExistence type="predicted"/>
<accession>A0A024S9F3</accession>
<gene>
    <name evidence="1" type="ORF">M419DRAFT_123643</name>
</gene>
<dbReference type="KEGG" id="trr:M419DRAFT_123643"/>
<reference evidence="2" key="1">
    <citation type="journal article" date="2013" name="Ind. Biotechnol.">
        <title>Comparative genomics analysis of Trichoderma reesei strains.</title>
        <authorList>
            <person name="Koike H."/>
            <person name="Aerts A."/>
            <person name="LaButti K."/>
            <person name="Grigoriev I.V."/>
            <person name="Baker S.E."/>
        </authorList>
    </citation>
    <scope>NUCLEOTIDE SEQUENCE [LARGE SCALE GENOMIC DNA]</scope>
    <source>
        <strain evidence="2">ATCC 56765 / BCRC 32924 / NRRL 11460 / Rut C-30</strain>
    </source>
</reference>
<evidence type="ECO:0000313" key="1">
    <source>
        <dbReference type="EMBL" id="ETS01146.1"/>
    </source>
</evidence>
<dbReference type="HOGENOM" id="CLU_3015890_0_0_1"/>
<organism evidence="1 2">
    <name type="scientific">Hypocrea jecorina (strain ATCC 56765 / BCRC 32924 / NRRL 11460 / Rut C-30)</name>
    <name type="common">Trichoderma reesei</name>
    <dbReference type="NCBI Taxonomy" id="1344414"/>
    <lineage>
        <taxon>Eukaryota</taxon>
        <taxon>Fungi</taxon>
        <taxon>Dikarya</taxon>
        <taxon>Ascomycota</taxon>
        <taxon>Pezizomycotina</taxon>
        <taxon>Sordariomycetes</taxon>
        <taxon>Hypocreomycetidae</taxon>
        <taxon>Hypocreales</taxon>
        <taxon>Hypocreaceae</taxon>
        <taxon>Trichoderma</taxon>
    </lineage>
</organism>
<dbReference type="EMBL" id="KI911149">
    <property type="protein sequence ID" value="ETS01146.1"/>
    <property type="molecule type" value="Genomic_DNA"/>
</dbReference>
<protein>
    <submittedName>
        <fullName evidence="1">Uncharacterized protein</fullName>
    </submittedName>
</protein>